<evidence type="ECO:0000259" key="1">
    <source>
        <dbReference type="Pfam" id="PF21834"/>
    </source>
</evidence>
<feature type="domain" description="DUF6894" evidence="1">
    <location>
        <begin position="2"/>
        <end position="44"/>
    </location>
</feature>
<sequence length="65" mass="7227">MRYFFHIVDKYGLSPDESGCEHVDQHAAMLHARRIAEELAKAGEFVRSSFVFVADTAPGLSSGRD</sequence>
<reference evidence="2 3" key="1">
    <citation type="submission" date="2014-11" db="EMBL/GenBank/DDBJ databases">
        <title>Symbiosis island explosion on the genome of extra-slow-growing strains of soybean bradyrhizobia with massive insertion sequences.</title>
        <authorList>
            <person name="Iida T."/>
            <person name="Minamisawa K."/>
        </authorList>
    </citation>
    <scope>NUCLEOTIDE SEQUENCE [LARGE SCALE GENOMIC DNA]</scope>
    <source>
        <strain evidence="2 3">NK6</strain>
    </source>
</reference>
<dbReference type="Proteomes" id="UP000063308">
    <property type="component" value="Chromosome"/>
</dbReference>
<dbReference type="RefSeq" id="WP_038965439.1">
    <property type="nucleotide sequence ID" value="NZ_AJQI01000068.1"/>
</dbReference>
<dbReference type="Pfam" id="PF21834">
    <property type="entry name" value="DUF6894"/>
    <property type="match status" value="1"/>
</dbReference>
<name>A0A0E3VVE3_9BRAD</name>
<evidence type="ECO:0000313" key="3">
    <source>
        <dbReference type="Proteomes" id="UP000063308"/>
    </source>
</evidence>
<dbReference type="GeneID" id="46494280"/>
<dbReference type="EMBL" id="AP014685">
    <property type="protein sequence ID" value="BAR59010.1"/>
    <property type="molecule type" value="Genomic_DNA"/>
</dbReference>
<proteinExistence type="predicted"/>
<organism evidence="2 3">
    <name type="scientific">Bradyrhizobium diazoefficiens</name>
    <dbReference type="NCBI Taxonomy" id="1355477"/>
    <lineage>
        <taxon>Bacteria</taxon>
        <taxon>Pseudomonadati</taxon>
        <taxon>Pseudomonadota</taxon>
        <taxon>Alphaproteobacteria</taxon>
        <taxon>Hyphomicrobiales</taxon>
        <taxon>Nitrobacteraceae</taxon>
        <taxon>Bradyrhizobium</taxon>
    </lineage>
</organism>
<dbReference type="AlphaFoldDB" id="A0A0E3VVE3"/>
<evidence type="ECO:0000313" key="2">
    <source>
        <dbReference type="EMBL" id="BAR59010.1"/>
    </source>
</evidence>
<dbReference type="InterPro" id="IPR054189">
    <property type="entry name" value="DUF6894"/>
</dbReference>
<gene>
    <name evidence="2" type="ORF">NK6_5855</name>
</gene>
<protein>
    <recommendedName>
        <fullName evidence="1">DUF6894 domain-containing protein</fullName>
    </recommendedName>
</protein>
<accession>A0A0E3VVE3</accession>